<dbReference type="InterPro" id="IPR037682">
    <property type="entry name" value="TonB_C"/>
</dbReference>
<dbReference type="GO" id="GO:0055085">
    <property type="term" value="P:transmembrane transport"/>
    <property type="evidence" value="ECO:0007669"/>
    <property type="project" value="InterPro"/>
</dbReference>
<dbReference type="Gene3D" id="3.30.1150.10">
    <property type="match status" value="1"/>
</dbReference>
<dbReference type="InterPro" id="IPR006260">
    <property type="entry name" value="TonB/TolA_C"/>
</dbReference>
<feature type="domain" description="TonB C-terminal" evidence="10">
    <location>
        <begin position="135"/>
        <end position="226"/>
    </location>
</feature>
<comment type="similarity">
    <text evidence="2">Belongs to the TonB family.</text>
</comment>
<organism evidence="11">
    <name type="scientific">Acidobacterium capsulatum</name>
    <dbReference type="NCBI Taxonomy" id="33075"/>
    <lineage>
        <taxon>Bacteria</taxon>
        <taxon>Pseudomonadati</taxon>
        <taxon>Acidobacteriota</taxon>
        <taxon>Terriglobia</taxon>
        <taxon>Terriglobales</taxon>
        <taxon>Acidobacteriaceae</taxon>
        <taxon>Acidobacterium</taxon>
    </lineage>
</organism>
<evidence type="ECO:0000256" key="9">
    <source>
        <dbReference type="ARBA" id="ARBA00023136"/>
    </source>
</evidence>
<keyword evidence="4" id="KW-1003">Cell membrane</keyword>
<keyword evidence="5" id="KW-0997">Cell inner membrane</keyword>
<evidence type="ECO:0000256" key="1">
    <source>
        <dbReference type="ARBA" id="ARBA00004383"/>
    </source>
</evidence>
<name>A0A7V5CTX4_9BACT</name>
<dbReference type="PANTHER" id="PTHR33446:SF2">
    <property type="entry name" value="PROTEIN TONB"/>
    <property type="match status" value="1"/>
</dbReference>
<reference evidence="11" key="1">
    <citation type="journal article" date="2020" name="mSystems">
        <title>Genome- and Community-Level Interaction Insights into Carbon Utilization and Element Cycling Functions of Hydrothermarchaeota in Hydrothermal Sediment.</title>
        <authorList>
            <person name="Zhou Z."/>
            <person name="Liu Y."/>
            <person name="Xu W."/>
            <person name="Pan J."/>
            <person name="Luo Z.H."/>
            <person name="Li M."/>
        </authorList>
    </citation>
    <scope>NUCLEOTIDE SEQUENCE [LARGE SCALE GENOMIC DNA]</scope>
    <source>
        <strain evidence="11">SpSt-855</strain>
    </source>
</reference>
<evidence type="ECO:0000256" key="5">
    <source>
        <dbReference type="ARBA" id="ARBA00022519"/>
    </source>
</evidence>
<evidence type="ECO:0000256" key="2">
    <source>
        <dbReference type="ARBA" id="ARBA00006555"/>
    </source>
</evidence>
<comment type="subcellular location">
    <subcellularLocation>
        <location evidence="1">Cell inner membrane</location>
        <topology evidence="1">Single-pass membrane protein</topology>
        <orientation evidence="1">Periplasmic side</orientation>
    </subcellularLocation>
</comment>
<proteinExistence type="inferred from homology"/>
<keyword evidence="7" id="KW-0653">Protein transport</keyword>
<evidence type="ECO:0000256" key="7">
    <source>
        <dbReference type="ARBA" id="ARBA00022927"/>
    </source>
</evidence>
<evidence type="ECO:0000256" key="4">
    <source>
        <dbReference type="ARBA" id="ARBA00022475"/>
    </source>
</evidence>
<keyword evidence="8" id="KW-1133">Transmembrane helix</keyword>
<gene>
    <name evidence="11" type="ORF">ENW50_11440</name>
</gene>
<evidence type="ECO:0000256" key="8">
    <source>
        <dbReference type="ARBA" id="ARBA00022989"/>
    </source>
</evidence>
<keyword evidence="6" id="KW-0812">Transmembrane</keyword>
<sequence>MVDPIPNQGKFAGANLQRSLKEVGKSKFDCVTVTPGKALAMKDPRISIYCFEPGKPELRLAQEGFGPKVIYNTMATLGGQHVGYDMDFIKDHHIEETAHLLSGALLPHLNPDITAMPPEATGHLIPIQGDYNADPVVHAGRRIGGENPVYPPIAKSNLVQGVVTLSALISTQGTIKELKVVSSSSPLLTNAAVKAVRTWKYEPYTLSGIPVPVMTRINVVFHLGRL</sequence>
<dbReference type="GO" id="GO:0031992">
    <property type="term" value="F:energy transducer activity"/>
    <property type="evidence" value="ECO:0007669"/>
    <property type="project" value="TreeGrafter"/>
</dbReference>
<dbReference type="SUPFAM" id="SSF74653">
    <property type="entry name" value="TolA/TonB C-terminal domain"/>
    <property type="match status" value="1"/>
</dbReference>
<dbReference type="PROSITE" id="PS52015">
    <property type="entry name" value="TONB_CTD"/>
    <property type="match status" value="1"/>
</dbReference>
<keyword evidence="3" id="KW-0813">Transport</keyword>
<evidence type="ECO:0000313" key="11">
    <source>
        <dbReference type="EMBL" id="HGY95281.1"/>
    </source>
</evidence>
<evidence type="ECO:0000256" key="6">
    <source>
        <dbReference type="ARBA" id="ARBA00022692"/>
    </source>
</evidence>
<dbReference type="Pfam" id="PF03544">
    <property type="entry name" value="TonB_C"/>
    <property type="match status" value="1"/>
</dbReference>
<comment type="caution">
    <text evidence="11">The sequence shown here is derived from an EMBL/GenBank/DDBJ whole genome shotgun (WGS) entry which is preliminary data.</text>
</comment>
<dbReference type="PANTHER" id="PTHR33446">
    <property type="entry name" value="PROTEIN TONB-RELATED"/>
    <property type="match status" value="1"/>
</dbReference>
<dbReference type="EMBL" id="DTKL01000072">
    <property type="protein sequence ID" value="HGY95281.1"/>
    <property type="molecule type" value="Genomic_DNA"/>
</dbReference>
<evidence type="ECO:0000256" key="3">
    <source>
        <dbReference type="ARBA" id="ARBA00022448"/>
    </source>
</evidence>
<dbReference type="InterPro" id="IPR051045">
    <property type="entry name" value="TonB-dependent_transducer"/>
</dbReference>
<keyword evidence="9" id="KW-0472">Membrane</keyword>
<dbReference type="GO" id="GO:0098797">
    <property type="term" value="C:plasma membrane protein complex"/>
    <property type="evidence" value="ECO:0007669"/>
    <property type="project" value="TreeGrafter"/>
</dbReference>
<dbReference type="NCBIfam" id="TIGR01352">
    <property type="entry name" value="tonB_Cterm"/>
    <property type="match status" value="1"/>
</dbReference>
<dbReference type="GO" id="GO:0015031">
    <property type="term" value="P:protein transport"/>
    <property type="evidence" value="ECO:0007669"/>
    <property type="project" value="UniProtKB-KW"/>
</dbReference>
<protein>
    <submittedName>
        <fullName evidence="11">Energy transducer TonB</fullName>
    </submittedName>
</protein>
<evidence type="ECO:0000259" key="10">
    <source>
        <dbReference type="PROSITE" id="PS52015"/>
    </source>
</evidence>
<accession>A0A7V5CTX4</accession>
<dbReference type="AlphaFoldDB" id="A0A7V5CTX4"/>